<evidence type="ECO:0000313" key="2">
    <source>
        <dbReference type="Proteomes" id="UP000006251"/>
    </source>
</evidence>
<proteinExistence type="predicted"/>
<keyword evidence="2" id="KW-1185">Reference proteome</keyword>
<comment type="caution">
    <text evidence="1">The sequence shown here is derived from an EMBL/GenBank/DDBJ whole genome shotgun (WGS) entry which is preliminary data.</text>
</comment>
<dbReference type="STRING" id="1121922.GCA_000428905_01531"/>
<sequence>MVVRITGNTITNCGTGISTPKDANVEIGANNISECKVAIELRDPPSFIESLGLNANTPTDKIVSVLNAIGSGSNDKESITAEVEKSGLLSYLSSAADITTLVSALYQISTSSLVNQAIALLPK</sequence>
<protein>
    <submittedName>
        <fullName evidence="1">Uncharacterized protein</fullName>
    </submittedName>
</protein>
<evidence type="ECO:0000313" key="1">
    <source>
        <dbReference type="EMBL" id="GAC27890.1"/>
    </source>
</evidence>
<accession>K6ZX36</accession>
<organism evidence="1 2">
    <name type="scientific">Brumicola pallidula DSM 14239 = ACAM 615</name>
    <dbReference type="NCBI Taxonomy" id="1121922"/>
    <lineage>
        <taxon>Bacteria</taxon>
        <taxon>Pseudomonadati</taxon>
        <taxon>Pseudomonadota</taxon>
        <taxon>Gammaproteobacteria</taxon>
        <taxon>Alteromonadales</taxon>
        <taxon>Alteromonadaceae</taxon>
        <taxon>Brumicola</taxon>
    </lineage>
</organism>
<gene>
    <name evidence="1" type="ORF">GPAL_1011</name>
</gene>
<dbReference type="EMBL" id="BAEQ01000016">
    <property type="protein sequence ID" value="GAC27890.1"/>
    <property type="molecule type" value="Genomic_DNA"/>
</dbReference>
<dbReference type="Proteomes" id="UP000006251">
    <property type="component" value="Unassembled WGS sequence"/>
</dbReference>
<dbReference type="RefSeq" id="WP_006009690.1">
    <property type="nucleotide sequence ID" value="NZ_BAEQ01000016.1"/>
</dbReference>
<dbReference type="AlphaFoldDB" id="K6ZX36"/>
<reference evidence="2" key="1">
    <citation type="journal article" date="2014" name="Environ. Microbiol.">
        <title>Comparative genomics of the marine bacterial genus Glaciecola reveals the high degree of genomic diversity and genomic characteristic for cold adaptation.</title>
        <authorList>
            <person name="Qin Q.L."/>
            <person name="Xie B.B."/>
            <person name="Yu Y."/>
            <person name="Shu Y.L."/>
            <person name="Rong J.C."/>
            <person name="Zhang Y.J."/>
            <person name="Zhao D.L."/>
            <person name="Chen X.L."/>
            <person name="Zhang X.Y."/>
            <person name="Chen B."/>
            <person name="Zhou B.C."/>
            <person name="Zhang Y.Z."/>
        </authorList>
    </citation>
    <scope>NUCLEOTIDE SEQUENCE [LARGE SCALE GENOMIC DNA]</scope>
    <source>
        <strain evidence="2">ACAM 615</strain>
    </source>
</reference>
<name>K6ZX36_9ALTE</name>